<reference evidence="1 2" key="2">
    <citation type="submission" date="2008-10" db="EMBL/GenBank/DDBJ databases">
        <title>Draft genome sequence of Clostridium hiranonis (DSM 13275).</title>
        <authorList>
            <person name="Sudarsanam P."/>
            <person name="Ley R."/>
            <person name="Guruge J."/>
            <person name="Turnbaugh P.J."/>
            <person name="Mahowald M."/>
            <person name="Liep D."/>
            <person name="Gordon J."/>
        </authorList>
    </citation>
    <scope>NUCLEOTIDE SEQUENCE [LARGE SCALE GENOMIC DNA]</scope>
    <source>
        <strain evidence="1 2">DSM 13275</strain>
    </source>
</reference>
<evidence type="ECO:0000313" key="1">
    <source>
        <dbReference type="EMBL" id="EEA85060.1"/>
    </source>
</evidence>
<evidence type="ECO:0000313" key="2">
    <source>
        <dbReference type="Proteomes" id="UP000003178"/>
    </source>
</evidence>
<dbReference type="Proteomes" id="UP000003178">
    <property type="component" value="Unassembled WGS sequence"/>
</dbReference>
<protein>
    <submittedName>
        <fullName evidence="1">Uncharacterized protein</fullName>
    </submittedName>
</protein>
<dbReference type="AlphaFoldDB" id="B6FZI9"/>
<name>B6FZI9_PEPHT</name>
<comment type="caution">
    <text evidence="1">The sequence shown here is derived from an EMBL/GenBank/DDBJ whole genome shotgun (WGS) entry which is preliminary data.</text>
</comment>
<keyword evidence="2" id="KW-1185">Reference proteome</keyword>
<dbReference type="HOGENOM" id="CLU_2992679_0_0_9"/>
<sequence length="62" mass="7304">MYQYDDYINLENSLDLPTEIRGKCVRVVSVLENLEDIVIVHKFKLYVVNEKYIVGINSDLNR</sequence>
<proteinExistence type="predicted"/>
<gene>
    <name evidence="1" type="ORF">CLOHIR_01293</name>
</gene>
<accession>B6FZI9</accession>
<dbReference type="STRING" id="500633.CLOHIR_01293"/>
<dbReference type="EMBL" id="ABWP01000055">
    <property type="protein sequence ID" value="EEA85060.1"/>
    <property type="molecule type" value="Genomic_DNA"/>
</dbReference>
<dbReference type="OrthoDB" id="1754127at2"/>
<reference evidence="1 2" key="1">
    <citation type="submission" date="2008-09" db="EMBL/GenBank/DDBJ databases">
        <authorList>
            <person name="Fulton L."/>
            <person name="Clifton S."/>
            <person name="Fulton B."/>
            <person name="Xu J."/>
            <person name="Minx P."/>
            <person name="Pepin K.H."/>
            <person name="Johnson M."/>
            <person name="Thiruvilangam P."/>
            <person name="Bhonagiri V."/>
            <person name="Nash W.E."/>
            <person name="Mardis E.R."/>
            <person name="Wilson R.K."/>
        </authorList>
    </citation>
    <scope>NUCLEOTIDE SEQUENCE [LARGE SCALE GENOMIC DNA]</scope>
    <source>
        <strain evidence="1 2">DSM 13275</strain>
    </source>
</reference>
<organism evidence="1 2">
    <name type="scientific">Peptacetobacter hiranonis (strain DSM 13275 / JCM 10541 / KCTC 15199 / TO-931)</name>
    <name type="common">Clostridium hiranonis</name>
    <dbReference type="NCBI Taxonomy" id="500633"/>
    <lineage>
        <taxon>Bacteria</taxon>
        <taxon>Bacillati</taxon>
        <taxon>Bacillota</taxon>
        <taxon>Clostridia</taxon>
        <taxon>Peptostreptococcales</taxon>
        <taxon>Peptostreptococcaceae</taxon>
        <taxon>Peptacetobacter</taxon>
    </lineage>
</organism>
<dbReference type="RefSeq" id="WP_006440214.1">
    <property type="nucleotide sequence ID" value="NZ_DS995356.1"/>
</dbReference>